<evidence type="ECO:0000313" key="2">
    <source>
        <dbReference type="Proteomes" id="UP000294508"/>
    </source>
</evidence>
<dbReference type="InterPro" id="IPR025633">
    <property type="entry name" value="DUF4291"/>
</dbReference>
<sequence>MESTPYRQIRALFDDETVAVYQAYAPEIAEPALAAGTFVPPFGLNRMTWIKPSFLWMAYRSGWGTKPGQTRVLRIHLKRTGFEWALAHSTLSHYDPAHHESEESWRTALATSPVRIQWDPEQTLHLQPQPKVRSIQIGLSPKAVHHYVHDWITSIEDVTTAMHHIHDLSQTNPSEAQAALPTERPYPLPHDLATHIAATTDPPPN</sequence>
<dbReference type="Pfam" id="PF14124">
    <property type="entry name" value="DUF4291"/>
    <property type="match status" value="1"/>
</dbReference>
<dbReference type="OrthoDB" id="65842at2"/>
<dbReference type="Proteomes" id="UP000294508">
    <property type="component" value="Unassembled WGS sequence"/>
</dbReference>
<gene>
    <name evidence="1" type="ORF">EV652_104437</name>
</gene>
<keyword evidence="2" id="KW-1185">Reference proteome</keyword>
<proteinExistence type="predicted"/>
<dbReference type="PANTHER" id="PTHR38567:SF1">
    <property type="entry name" value="DUF4291 DOMAIN-CONTAINING PROTEIN"/>
    <property type="match status" value="1"/>
</dbReference>
<comment type="caution">
    <text evidence="1">The sequence shown here is derived from an EMBL/GenBank/DDBJ whole genome shotgun (WGS) entry which is preliminary data.</text>
</comment>
<dbReference type="EMBL" id="SLWN01000004">
    <property type="protein sequence ID" value="TCO32831.1"/>
    <property type="molecule type" value="Genomic_DNA"/>
</dbReference>
<dbReference type="RefSeq" id="WP_132209579.1">
    <property type="nucleotide sequence ID" value="NZ_SLWN01000004.1"/>
</dbReference>
<dbReference type="PANTHER" id="PTHR38567">
    <property type="entry name" value="DUF4291 DOMAIN-CONTAINING PROTEIN"/>
    <property type="match status" value="1"/>
</dbReference>
<dbReference type="AlphaFoldDB" id="A0A4R2HNN7"/>
<reference evidence="1 2" key="1">
    <citation type="journal article" date="2015" name="Stand. Genomic Sci.">
        <title>Genomic Encyclopedia of Bacterial and Archaeal Type Strains, Phase III: the genomes of soil and plant-associated and newly described type strains.</title>
        <authorList>
            <person name="Whitman W.B."/>
            <person name="Woyke T."/>
            <person name="Klenk H.P."/>
            <person name="Zhou Y."/>
            <person name="Lilburn T.G."/>
            <person name="Beck B.J."/>
            <person name="De Vos P."/>
            <person name="Vandamme P."/>
            <person name="Eisen J.A."/>
            <person name="Garrity G."/>
            <person name="Hugenholtz P."/>
            <person name="Kyrpides N.C."/>
        </authorList>
    </citation>
    <scope>NUCLEOTIDE SEQUENCE [LARGE SCALE GENOMIC DNA]</scope>
    <source>
        <strain evidence="1 2">VKM Ac-2572</strain>
    </source>
</reference>
<organism evidence="1 2">
    <name type="scientific">Kribbella steppae</name>
    <dbReference type="NCBI Taxonomy" id="2512223"/>
    <lineage>
        <taxon>Bacteria</taxon>
        <taxon>Bacillati</taxon>
        <taxon>Actinomycetota</taxon>
        <taxon>Actinomycetes</taxon>
        <taxon>Propionibacteriales</taxon>
        <taxon>Kribbellaceae</taxon>
        <taxon>Kribbella</taxon>
    </lineage>
</organism>
<protein>
    <submittedName>
        <fullName evidence="1">Uncharacterized protein DUF4291</fullName>
    </submittedName>
</protein>
<evidence type="ECO:0000313" key="1">
    <source>
        <dbReference type="EMBL" id="TCO32831.1"/>
    </source>
</evidence>
<accession>A0A4R2HNN7</accession>
<name>A0A4R2HNN7_9ACTN</name>